<feature type="compositionally biased region" description="Low complexity" evidence="1">
    <location>
        <begin position="13"/>
        <end position="24"/>
    </location>
</feature>
<dbReference type="AlphaFoldDB" id="A0A835QIW9"/>
<feature type="region of interest" description="Disordered" evidence="1">
    <location>
        <begin position="1"/>
        <end position="24"/>
    </location>
</feature>
<reference evidence="4 5" key="1">
    <citation type="journal article" date="2020" name="Nat. Food">
        <title>A phased Vanilla planifolia genome enables genetic improvement of flavour and production.</title>
        <authorList>
            <person name="Hasing T."/>
            <person name="Tang H."/>
            <person name="Brym M."/>
            <person name="Khazi F."/>
            <person name="Huang T."/>
            <person name="Chambers A.H."/>
        </authorList>
    </citation>
    <scope>NUCLEOTIDE SEQUENCE [LARGE SCALE GENOMIC DNA]</scope>
    <source>
        <tissue evidence="3">Leaf</tissue>
    </source>
</reference>
<evidence type="ECO:0000313" key="5">
    <source>
        <dbReference type="Proteomes" id="UP000639772"/>
    </source>
</evidence>
<keyword evidence="4" id="KW-1185">Reference proteome</keyword>
<sequence length="111" mass="12188">MLQSLLPQSPLNASSPSSDATPTSINIAQSMRPQSAITPRQSVRLILACIVRRSDYLFRKKSRQQPPVRHPTRPSRNRGALRLLSLLLQCAEAVAVDNLSSALALLPRSHP</sequence>
<organism evidence="3 5">
    <name type="scientific">Vanilla planifolia</name>
    <name type="common">Vanilla</name>
    <dbReference type="NCBI Taxonomy" id="51239"/>
    <lineage>
        <taxon>Eukaryota</taxon>
        <taxon>Viridiplantae</taxon>
        <taxon>Streptophyta</taxon>
        <taxon>Embryophyta</taxon>
        <taxon>Tracheophyta</taxon>
        <taxon>Spermatophyta</taxon>
        <taxon>Magnoliopsida</taxon>
        <taxon>Liliopsida</taxon>
        <taxon>Asparagales</taxon>
        <taxon>Orchidaceae</taxon>
        <taxon>Vanilloideae</taxon>
        <taxon>Vanilleae</taxon>
        <taxon>Vanilla</taxon>
    </lineage>
</organism>
<evidence type="ECO:0000256" key="1">
    <source>
        <dbReference type="SAM" id="MobiDB-lite"/>
    </source>
</evidence>
<evidence type="ECO:0000313" key="2">
    <source>
        <dbReference type="EMBL" id="KAG0466883.1"/>
    </source>
</evidence>
<dbReference type="EMBL" id="JADCNM010000009">
    <property type="protein sequence ID" value="KAG0468567.1"/>
    <property type="molecule type" value="Genomic_DNA"/>
</dbReference>
<evidence type="ECO:0000313" key="4">
    <source>
        <dbReference type="Proteomes" id="UP000636800"/>
    </source>
</evidence>
<accession>A0A835QIW9</accession>
<protein>
    <submittedName>
        <fullName evidence="3">Uncharacterized protein</fullName>
    </submittedName>
</protein>
<dbReference type="EMBL" id="JADCNL010000009">
    <property type="protein sequence ID" value="KAG0466883.1"/>
    <property type="molecule type" value="Genomic_DNA"/>
</dbReference>
<evidence type="ECO:0000313" key="3">
    <source>
        <dbReference type="EMBL" id="KAG0468567.1"/>
    </source>
</evidence>
<gene>
    <name evidence="3" type="ORF">HPP92_017895</name>
    <name evidence="2" type="ORF">HPP92_018463</name>
</gene>
<dbReference type="Proteomes" id="UP000639772">
    <property type="component" value="Chromosome 9"/>
</dbReference>
<feature type="compositionally biased region" description="Polar residues" evidence="1">
    <location>
        <begin position="1"/>
        <end position="12"/>
    </location>
</feature>
<proteinExistence type="predicted"/>
<dbReference type="Proteomes" id="UP000636800">
    <property type="component" value="Unassembled WGS sequence"/>
</dbReference>
<comment type="caution">
    <text evidence="3">The sequence shown here is derived from an EMBL/GenBank/DDBJ whole genome shotgun (WGS) entry which is preliminary data.</text>
</comment>
<name>A0A835QIW9_VANPL</name>